<reference evidence="3" key="1">
    <citation type="submission" date="2016-10" db="EMBL/GenBank/DDBJ databases">
        <authorList>
            <person name="Varghese N."/>
        </authorList>
    </citation>
    <scope>NUCLEOTIDE SEQUENCE [LARGE SCALE GENOMIC DNA]</scope>
    <source>
        <strain evidence="3">CGMCC 1.12284</strain>
    </source>
</reference>
<keyword evidence="3" id="KW-1185">Reference proteome</keyword>
<dbReference type="AlphaFoldDB" id="A0A1I0Q7F1"/>
<evidence type="ECO:0000313" key="2">
    <source>
        <dbReference type="EMBL" id="SEW22910.1"/>
    </source>
</evidence>
<name>A0A1I0Q7F1_9EURY</name>
<evidence type="ECO:0000313" key="3">
    <source>
        <dbReference type="Proteomes" id="UP000183275"/>
    </source>
</evidence>
<dbReference type="Proteomes" id="UP000183275">
    <property type="component" value="Unassembled WGS sequence"/>
</dbReference>
<accession>A0A1I0Q7F1</accession>
<gene>
    <name evidence="2" type="ORF">SAMN05216285_3191</name>
</gene>
<organism evidence="2 3">
    <name type="scientific">Natrinema salifodinae</name>
    <dbReference type="NCBI Taxonomy" id="1202768"/>
    <lineage>
        <taxon>Archaea</taxon>
        <taxon>Methanobacteriati</taxon>
        <taxon>Methanobacteriota</taxon>
        <taxon>Stenosarchaea group</taxon>
        <taxon>Halobacteria</taxon>
        <taxon>Halobacteriales</taxon>
        <taxon>Natrialbaceae</taxon>
        <taxon>Natrinema</taxon>
    </lineage>
</organism>
<feature type="region of interest" description="Disordered" evidence="1">
    <location>
        <begin position="1"/>
        <end position="20"/>
    </location>
</feature>
<dbReference type="RefSeq" id="WP_143067722.1">
    <property type="nucleotide sequence ID" value="NZ_FOIS01000004.1"/>
</dbReference>
<protein>
    <submittedName>
        <fullName evidence="2">Uncharacterized protein</fullName>
    </submittedName>
</protein>
<sequence>MSATATQSGGYDPKGQSGNYAPDGMDFVDCSNFKKNRWKYVGETQPEPESDITDVDTQNATIIRYDDIVDLDERKKFKLLSEYNTGLRNRKWTNQGYTTDLLNRHLIWALIGQLGLNPRYQQEAVGLFLSLNLGKFGVNAGIVAYCTCAVVIHRAKESERKCHPSVKDMDPEFERIAECEGYREKDLISIYNKISQATEKYQG</sequence>
<proteinExistence type="predicted"/>
<evidence type="ECO:0000256" key="1">
    <source>
        <dbReference type="SAM" id="MobiDB-lite"/>
    </source>
</evidence>
<dbReference type="EMBL" id="FOIS01000004">
    <property type="protein sequence ID" value="SEW22910.1"/>
    <property type="molecule type" value="Genomic_DNA"/>
</dbReference>
<dbReference type="OrthoDB" id="162998at2157"/>